<dbReference type="Gene3D" id="3.40.50.300">
    <property type="entry name" value="P-loop containing nucleotide triphosphate hydrolases"/>
    <property type="match status" value="1"/>
</dbReference>
<gene>
    <name evidence="6" type="ORF">DKX38_000345</name>
</gene>
<name>A0A5N5P2X8_9ROSI</name>
<proteinExistence type="inferred from homology"/>
<feature type="region of interest" description="Disordered" evidence="4">
    <location>
        <begin position="512"/>
        <end position="534"/>
    </location>
</feature>
<comment type="subcellular location">
    <subcellularLocation>
        <location evidence="1">Nucleus</location>
    </subcellularLocation>
</comment>
<evidence type="ECO:0000259" key="5">
    <source>
        <dbReference type="SMART" id="SM00382"/>
    </source>
</evidence>
<dbReference type="Pfam" id="PF00004">
    <property type="entry name" value="AAA"/>
    <property type="match status" value="1"/>
</dbReference>
<comment type="caution">
    <text evidence="6">The sequence shown here is derived from an EMBL/GenBank/DDBJ whole genome shotgun (WGS) entry which is preliminary data.</text>
</comment>
<evidence type="ECO:0000256" key="2">
    <source>
        <dbReference type="ARBA" id="ARBA00023242"/>
    </source>
</evidence>
<dbReference type="PANTHER" id="PTHR46765:SF1">
    <property type="entry name" value="P-LOOP CONTAINING NUCLEOSIDE TRIPHOSPHATE HYDROLASES SUPERFAMILY PROTEIN"/>
    <property type="match status" value="1"/>
</dbReference>
<dbReference type="InterPro" id="IPR053016">
    <property type="entry name" value="CTF18-RFC_complex"/>
</dbReference>
<dbReference type="Proteomes" id="UP000326939">
    <property type="component" value="Chromosome 1"/>
</dbReference>
<evidence type="ECO:0000313" key="6">
    <source>
        <dbReference type="EMBL" id="KAB5573151.1"/>
    </source>
</evidence>
<feature type="compositionally biased region" description="Basic and acidic residues" evidence="4">
    <location>
        <begin position="352"/>
        <end position="364"/>
    </location>
</feature>
<dbReference type="SMART" id="SM00382">
    <property type="entry name" value="AAA"/>
    <property type="match status" value="1"/>
</dbReference>
<feature type="compositionally biased region" description="Polar residues" evidence="4">
    <location>
        <begin position="932"/>
        <end position="945"/>
    </location>
</feature>
<reference evidence="7" key="1">
    <citation type="journal article" date="2019" name="Gigascience">
        <title>De novo genome assembly of the endangered Acer yangbiense, a plant species with extremely small populations endemic to Yunnan Province, China.</title>
        <authorList>
            <person name="Yang J."/>
            <person name="Wariss H.M."/>
            <person name="Tao L."/>
            <person name="Zhang R."/>
            <person name="Yun Q."/>
            <person name="Hollingsworth P."/>
            <person name="Dao Z."/>
            <person name="Luo G."/>
            <person name="Guo H."/>
            <person name="Ma Y."/>
            <person name="Sun W."/>
        </authorList>
    </citation>
    <scope>NUCLEOTIDE SEQUENCE [LARGE SCALE GENOMIC DNA]</scope>
    <source>
        <strain evidence="7">cv. br00</strain>
    </source>
</reference>
<dbReference type="GO" id="GO:0005524">
    <property type="term" value="F:ATP binding"/>
    <property type="evidence" value="ECO:0007669"/>
    <property type="project" value="InterPro"/>
</dbReference>
<feature type="region of interest" description="Disordered" evidence="4">
    <location>
        <begin position="900"/>
        <end position="968"/>
    </location>
</feature>
<feature type="region of interest" description="Disordered" evidence="4">
    <location>
        <begin position="1"/>
        <end position="108"/>
    </location>
</feature>
<feature type="compositionally biased region" description="Basic and acidic residues" evidence="4">
    <location>
        <begin position="79"/>
        <end position="88"/>
    </location>
</feature>
<feature type="region of interest" description="Disordered" evidence="4">
    <location>
        <begin position="984"/>
        <end position="1005"/>
    </location>
</feature>
<feature type="compositionally biased region" description="Polar residues" evidence="4">
    <location>
        <begin position="900"/>
        <end position="917"/>
    </location>
</feature>
<evidence type="ECO:0000313" key="7">
    <source>
        <dbReference type="Proteomes" id="UP000326939"/>
    </source>
</evidence>
<feature type="compositionally biased region" description="Polar residues" evidence="4">
    <location>
        <begin position="955"/>
        <end position="968"/>
    </location>
</feature>
<dbReference type="GO" id="GO:0016887">
    <property type="term" value="F:ATP hydrolysis activity"/>
    <property type="evidence" value="ECO:0007669"/>
    <property type="project" value="InterPro"/>
</dbReference>
<dbReference type="AlphaFoldDB" id="A0A5N5P2X8"/>
<comment type="similarity">
    <text evidence="3">Belongs to the activator 1 small subunits family. CTF18 subfamily.</text>
</comment>
<keyword evidence="2" id="KW-0539">Nucleus</keyword>
<dbReference type="InterPro" id="IPR003959">
    <property type="entry name" value="ATPase_AAA_core"/>
</dbReference>
<organism evidence="6 7">
    <name type="scientific">Salix brachista</name>
    <dbReference type="NCBI Taxonomy" id="2182728"/>
    <lineage>
        <taxon>Eukaryota</taxon>
        <taxon>Viridiplantae</taxon>
        <taxon>Streptophyta</taxon>
        <taxon>Embryophyta</taxon>
        <taxon>Tracheophyta</taxon>
        <taxon>Spermatophyta</taxon>
        <taxon>Magnoliopsida</taxon>
        <taxon>eudicotyledons</taxon>
        <taxon>Gunneridae</taxon>
        <taxon>Pentapetalae</taxon>
        <taxon>rosids</taxon>
        <taxon>fabids</taxon>
        <taxon>Malpighiales</taxon>
        <taxon>Salicaceae</taxon>
        <taxon>Saliceae</taxon>
        <taxon>Salix</taxon>
    </lineage>
</organism>
<dbReference type="SUPFAM" id="SSF52540">
    <property type="entry name" value="P-loop containing nucleoside triphosphate hydrolases"/>
    <property type="match status" value="1"/>
</dbReference>
<keyword evidence="7" id="KW-1185">Reference proteome</keyword>
<evidence type="ECO:0000256" key="1">
    <source>
        <dbReference type="ARBA" id="ARBA00004123"/>
    </source>
</evidence>
<accession>A0A5N5P2X8</accession>
<dbReference type="EMBL" id="VDCV01000001">
    <property type="protein sequence ID" value="KAB5573151.1"/>
    <property type="molecule type" value="Genomic_DNA"/>
</dbReference>
<feature type="region of interest" description="Disordered" evidence="4">
    <location>
        <begin position="340"/>
        <end position="370"/>
    </location>
</feature>
<protein>
    <recommendedName>
        <fullName evidence="5">AAA+ ATPase domain-containing protein</fullName>
    </recommendedName>
</protein>
<evidence type="ECO:0000256" key="3">
    <source>
        <dbReference type="ARBA" id="ARBA00043975"/>
    </source>
</evidence>
<dbReference type="GO" id="GO:0005634">
    <property type="term" value="C:nucleus"/>
    <property type="evidence" value="ECO:0007669"/>
    <property type="project" value="UniProtKB-SubCell"/>
</dbReference>
<feature type="compositionally biased region" description="Acidic residues" evidence="4">
    <location>
        <begin position="1"/>
        <end position="17"/>
    </location>
</feature>
<dbReference type="PANTHER" id="PTHR46765">
    <property type="entry name" value="P-LOOP CONTAINING NUCLEOSIDE TRIPHOSPHATE HYDROLASES SUPERFAMILY PROTEIN"/>
    <property type="match status" value="1"/>
</dbReference>
<evidence type="ECO:0000256" key="4">
    <source>
        <dbReference type="SAM" id="MobiDB-lite"/>
    </source>
</evidence>
<dbReference type="InterPro" id="IPR027417">
    <property type="entry name" value="P-loop_NTPase"/>
</dbReference>
<dbReference type="InterPro" id="IPR003593">
    <property type="entry name" value="AAA+_ATPase"/>
</dbReference>
<sequence>MDMEMDIPLPDELELLEADSHLFQDSLDPPSPDPYTCSPQLELEQSPPQSPSAYQINDHNKRPRSEGPGSPNQEDAVLLDEKRSKIDDNAGPEVDDEDWLRPVQDRNSGNEEEIVEVVVVEEEEEEEEKIVSRYVSEIDGDFIPVTAPSGGDRVYAKICRMDTEQGAKKLDFKSQSNGLISEPINVLLQKMEQEAFTKQRISALNMPPLKCGLKTEEINLTSHCDFSTTMVFLDIFNLALQASSEDQIGEILPETQVMHEKLWVDKYAPNSFTELLSDEQTNREVLLWFKQWDSCVFGSDIRSTSDDILSALRRHSSITQHPKPSDSTFFSKNKGHAWSRGNFRHSNNLEQENSKPKGFQDKWTKKSRLTGPPEQKVSVILMVREDEDEFHYHAPPIFLWYVELRTVGAHVYRWWISPYVILLLCGPPGLGKTTLAHVAAKHCGYRVVEINASDDRSSSTIETKILDVVQMNSVMADSRPKCLVIDEIDGALNDGKGVVEVLLKMVSSERKSDTGKENVTKGEQSGRVSSKKGQKTASLARPVICICNDIYAPALRPLRQVANILSTRPQLEISSQVVGRKDMSRSVFDIWKEIFQKRKMKQDRKSKGSCGSLSNEFDSLLSLVSNRVDYDVIFDGIYDNILQLHYHDPVMQKTVKCFNSLGVSDVIHQYIMRSQQMPLYAYQPCIALSVHRQVAQIQKPNIEWPRSYQRYRTVLMEKMDKLRSWQNKIPPHISRHLSTKSFVEDSVSPILHIISPPTLRPVAVHLLTEREKNDLAQLVSTMVSYSMTYKNIKPDPLACKQENEAALDASSLSVDPPIHEFINFKGYSSGHYALPLAVKQVLVHEVEKQKILQASRSVHLTHGHDKQNMYLAERESAMQSAQINHAAAFSGKSISNEKSMINSGQCVPSGSATSPIMDSSRRDLSNAKLKPSVNQKKPTRSSTSFFDRFRKADSKGSQSTDSAGWKTTTLERDSRPLIFKFNEPGMTVDRGSRKRNKGGAKKTTDSSWVSAYIATSTHQYRTF</sequence>
<feature type="domain" description="AAA+ ATPase" evidence="5">
    <location>
        <begin position="418"/>
        <end position="568"/>
    </location>
</feature>
<dbReference type="CDD" id="cd00009">
    <property type="entry name" value="AAA"/>
    <property type="match status" value="1"/>
</dbReference>